<protein>
    <submittedName>
        <fullName evidence="2">Uncharacterized protein</fullName>
    </submittedName>
</protein>
<dbReference type="Proteomes" id="UP000305654">
    <property type="component" value="Unassembled WGS sequence"/>
</dbReference>
<dbReference type="EMBL" id="VCDI01000011">
    <property type="protein sequence ID" value="TLU70750.1"/>
    <property type="molecule type" value="Genomic_DNA"/>
</dbReference>
<evidence type="ECO:0000313" key="2">
    <source>
        <dbReference type="EMBL" id="TLU70750.1"/>
    </source>
</evidence>
<comment type="caution">
    <text evidence="2">The sequence shown here is derived from an EMBL/GenBank/DDBJ whole genome shotgun (WGS) entry which is preliminary data.</text>
</comment>
<sequence length="195" mass="20063">MLAQERLIALGLGSMAKALDDQRRQPDIAALSFVERLALLLDALRIGGMTASAGPLALEGAPPDEGEWEQAPLALRRENEAPVLSVGGFEGPLGCLLELVRTHRLDLSRLSIVALVETFATALEQALQQDGDPTDSVFVVALGGLAGDGGDAHSGERSADPACSRIRGAGSRPRGGGAAAAAAQLAAPSGRRRLA</sequence>
<feature type="region of interest" description="Disordered" evidence="1">
    <location>
        <begin position="167"/>
        <end position="195"/>
    </location>
</feature>
<accession>A0A5R9IZ43</accession>
<evidence type="ECO:0000256" key="1">
    <source>
        <dbReference type="SAM" id="MobiDB-lite"/>
    </source>
</evidence>
<keyword evidence="3" id="KW-1185">Reference proteome</keyword>
<gene>
    <name evidence="2" type="ORF">FE263_20525</name>
</gene>
<reference evidence="2 3" key="1">
    <citation type="submission" date="2019-05" db="EMBL/GenBank/DDBJ databases">
        <authorList>
            <person name="Pankratov T."/>
            <person name="Grouzdev D."/>
        </authorList>
    </citation>
    <scope>NUCLEOTIDE SEQUENCE [LARGE SCALE GENOMIC DNA]</scope>
    <source>
        <strain evidence="2 3">KEBCLARHB70R</strain>
    </source>
</reference>
<dbReference type="AlphaFoldDB" id="A0A5R9IZ43"/>
<evidence type="ECO:0000313" key="3">
    <source>
        <dbReference type="Proteomes" id="UP000305654"/>
    </source>
</evidence>
<dbReference type="RefSeq" id="WP_138327910.1">
    <property type="nucleotide sequence ID" value="NZ_VCDI01000011.1"/>
</dbReference>
<name>A0A5R9IZ43_9PROT</name>
<organism evidence="2 3">
    <name type="scientific">Lichenicoccus roseus</name>
    <dbReference type="NCBI Taxonomy" id="2683649"/>
    <lineage>
        <taxon>Bacteria</taxon>
        <taxon>Pseudomonadati</taxon>
        <taxon>Pseudomonadota</taxon>
        <taxon>Alphaproteobacteria</taxon>
        <taxon>Acetobacterales</taxon>
        <taxon>Acetobacteraceae</taxon>
        <taxon>Lichenicoccus</taxon>
    </lineage>
</organism>
<dbReference type="Gene3D" id="6.10.250.2410">
    <property type="match status" value="1"/>
</dbReference>
<proteinExistence type="predicted"/>
<dbReference type="OrthoDB" id="7281541at2"/>
<feature type="compositionally biased region" description="Low complexity" evidence="1">
    <location>
        <begin position="179"/>
        <end position="189"/>
    </location>
</feature>